<dbReference type="InterPro" id="IPR029033">
    <property type="entry name" value="His_PPase_superfam"/>
</dbReference>
<dbReference type="Proteomes" id="UP001162164">
    <property type="component" value="Unassembled WGS sequence"/>
</dbReference>
<sequence length="353" mass="40732">MMSAIAALFYAVILVLLDLGVNENLTNQETLILVHTIFRHGERTVDLSTLYPNDPYINETYYPYGVGQLTNAGKKREYNLGKALRKRYDSFLGNIYEPDLLEAQTTDFNRTKMSLELVLAGMFPPVGDQIFEPALLWQPIPYNYQPVDKDKILLGTNCPNYAKFYNKLTNSNTLKKEFAKRKILFKYLSLHSGWNITNYGDVFYLYFGLRSEEEWGFNLPEWTNTVYPKQLEDMVIKEYYIATGSRNLRKLAAGTLKPPRRKLFLYSGHESNIAGFLSTLDIFEPQIPPYGCYILLEIHLVDGVYGIMIYYQDYIGDDPKLLKLPSCEEFCPFDQFISIVVNYLPSEDLCGDK</sequence>
<feature type="signal peptide" evidence="8">
    <location>
        <begin position="1"/>
        <end position="22"/>
    </location>
</feature>
<evidence type="ECO:0000256" key="1">
    <source>
        <dbReference type="ARBA" id="ARBA00000032"/>
    </source>
</evidence>
<dbReference type="EC" id="3.1.3.2" evidence="3"/>
<proteinExistence type="inferred from homology"/>
<evidence type="ECO:0000313" key="10">
    <source>
        <dbReference type="Proteomes" id="UP001162164"/>
    </source>
</evidence>
<evidence type="ECO:0000256" key="7">
    <source>
        <dbReference type="ARBA" id="ARBA00023180"/>
    </source>
</evidence>
<evidence type="ECO:0000256" key="4">
    <source>
        <dbReference type="ARBA" id="ARBA00022729"/>
    </source>
</evidence>
<name>A0ABQ9IW67_9CUCU</name>
<dbReference type="Gene3D" id="3.40.50.1240">
    <property type="entry name" value="Phosphoglycerate mutase-like"/>
    <property type="match status" value="1"/>
</dbReference>
<protein>
    <recommendedName>
        <fullName evidence="3">acid phosphatase</fullName>
        <ecNumber evidence="3">3.1.3.2</ecNumber>
    </recommendedName>
</protein>
<dbReference type="Pfam" id="PF00328">
    <property type="entry name" value="His_Phos_2"/>
    <property type="match status" value="1"/>
</dbReference>
<keyword evidence="5" id="KW-0378">Hydrolase</keyword>
<evidence type="ECO:0000256" key="3">
    <source>
        <dbReference type="ARBA" id="ARBA00012646"/>
    </source>
</evidence>
<dbReference type="PANTHER" id="PTHR11567">
    <property type="entry name" value="ACID PHOSPHATASE-RELATED"/>
    <property type="match status" value="1"/>
</dbReference>
<comment type="similarity">
    <text evidence="2">Belongs to the histidine acid phosphatase family.</text>
</comment>
<accession>A0ABQ9IW67</accession>
<evidence type="ECO:0000256" key="2">
    <source>
        <dbReference type="ARBA" id="ARBA00005375"/>
    </source>
</evidence>
<dbReference type="PANTHER" id="PTHR11567:SF211">
    <property type="entry name" value="PROSTATIC ACID PHOSPHATASE"/>
    <property type="match status" value="1"/>
</dbReference>
<comment type="caution">
    <text evidence="9">The sequence shown here is derived from an EMBL/GenBank/DDBJ whole genome shotgun (WGS) entry which is preliminary data.</text>
</comment>
<comment type="catalytic activity">
    <reaction evidence="1">
        <text>a phosphate monoester + H2O = an alcohol + phosphate</text>
        <dbReference type="Rhea" id="RHEA:15017"/>
        <dbReference type="ChEBI" id="CHEBI:15377"/>
        <dbReference type="ChEBI" id="CHEBI:30879"/>
        <dbReference type="ChEBI" id="CHEBI:43474"/>
        <dbReference type="ChEBI" id="CHEBI:67140"/>
        <dbReference type="EC" id="3.1.3.2"/>
    </reaction>
</comment>
<reference evidence="9" key="1">
    <citation type="journal article" date="2023" name="Insect Mol. Biol.">
        <title>Genome sequencing provides insights into the evolution of gene families encoding plant cell wall-degrading enzymes in longhorned beetles.</title>
        <authorList>
            <person name="Shin N.R."/>
            <person name="Okamura Y."/>
            <person name="Kirsch R."/>
            <person name="Pauchet Y."/>
        </authorList>
    </citation>
    <scope>NUCLEOTIDE SEQUENCE</scope>
    <source>
        <strain evidence="9">MMC_N1</strain>
    </source>
</reference>
<keyword evidence="10" id="KW-1185">Reference proteome</keyword>
<evidence type="ECO:0000256" key="8">
    <source>
        <dbReference type="SAM" id="SignalP"/>
    </source>
</evidence>
<dbReference type="InterPro" id="IPR000560">
    <property type="entry name" value="His_Pase_clade-2"/>
</dbReference>
<feature type="chain" id="PRO_5045954045" description="acid phosphatase" evidence="8">
    <location>
        <begin position="23"/>
        <end position="353"/>
    </location>
</feature>
<organism evidence="9 10">
    <name type="scientific">Molorchus minor</name>
    <dbReference type="NCBI Taxonomy" id="1323400"/>
    <lineage>
        <taxon>Eukaryota</taxon>
        <taxon>Metazoa</taxon>
        <taxon>Ecdysozoa</taxon>
        <taxon>Arthropoda</taxon>
        <taxon>Hexapoda</taxon>
        <taxon>Insecta</taxon>
        <taxon>Pterygota</taxon>
        <taxon>Neoptera</taxon>
        <taxon>Endopterygota</taxon>
        <taxon>Coleoptera</taxon>
        <taxon>Polyphaga</taxon>
        <taxon>Cucujiformia</taxon>
        <taxon>Chrysomeloidea</taxon>
        <taxon>Cerambycidae</taxon>
        <taxon>Lamiinae</taxon>
        <taxon>Monochamini</taxon>
        <taxon>Molorchus</taxon>
    </lineage>
</organism>
<keyword evidence="4 8" id="KW-0732">Signal</keyword>
<keyword evidence="7" id="KW-0325">Glycoprotein</keyword>
<evidence type="ECO:0000256" key="5">
    <source>
        <dbReference type="ARBA" id="ARBA00022801"/>
    </source>
</evidence>
<evidence type="ECO:0000313" key="9">
    <source>
        <dbReference type="EMBL" id="KAJ8966359.1"/>
    </source>
</evidence>
<dbReference type="InterPro" id="IPR050645">
    <property type="entry name" value="Histidine_acid_phosphatase"/>
</dbReference>
<keyword evidence="6" id="KW-1015">Disulfide bond</keyword>
<dbReference type="CDD" id="cd07061">
    <property type="entry name" value="HP_HAP_like"/>
    <property type="match status" value="1"/>
</dbReference>
<gene>
    <name evidence="9" type="ORF">NQ317_011934</name>
</gene>
<evidence type="ECO:0000256" key="6">
    <source>
        <dbReference type="ARBA" id="ARBA00023157"/>
    </source>
</evidence>
<dbReference type="EMBL" id="JAPWTJ010002383">
    <property type="protein sequence ID" value="KAJ8966359.1"/>
    <property type="molecule type" value="Genomic_DNA"/>
</dbReference>
<dbReference type="SUPFAM" id="SSF53254">
    <property type="entry name" value="Phosphoglycerate mutase-like"/>
    <property type="match status" value="1"/>
</dbReference>